<dbReference type="InterPro" id="IPR053310">
    <property type="entry name" value="Flavoredoxin-like"/>
</dbReference>
<feature type="region of interest" description="Disordered" evidence="1">
    <location>
        <begin position="199"/>
        <end position="223"/>
    </location>
</feature>
<evidence type="ECO:0000313" key="3">
    <source>
        <dbReference type="Proteomes" id="UP001530315"/>
    </source>
</evidence>
<dbReference type="AlphaFoldDB" id="A0ABD3QL41"/>
<accession>A0ABD3QL41</accession>
<protein>
    <submittedName>
        <fullName evidence="2">Uncharacterized protein</fullName>
    </submittedName>
</protein>
<name>A0ABD3QL41_9STRA</name>
<keyword evidence="3" id="KW-1185">Reference proteome</keyword>
<comment type="caution">
    <text evidence="2">The sequence shown here is derived from an EMBL/GenBank/DDBJ whole genome shotgun (WGS) entry which is preliminary data.</text>
</comment>
<feature type="compositionally biased region" description="Low complexity" evidence="1">
    <location>
        <begin position="15"/>
        <end position="41"/>
    </location>
</feature>
<proteinExistence type="predicted"/>
<dbReference type="PANTHER" id="PTHR43241:SF1">
    <property type="entry name" value="FLAVIN REDUCTASE LIKE DOMAIN-CONTAINING PROTEIN"/>
    <property type="match status" value="1"/>
</dbReference>
<sequence>MWRSLPCAVNSSTTPTGPSMHSHPGGGSPSAAENASAEPSGVANDESDNIRWIRLTTGKGFSRILYPNPVCFLSTSRKMSHSSSLYSPSSLQRSHALAAAASDGACDCKSRCTVQSIIKSIGDNNNRDDTPNYVDKGAANNVMVLSWLTPTNNQGRFIFSINKSRYSASLLRQAGIEFTLSVPVRGMEQIILDVGSISGQRRSKFPSPPTEGIISGSHHQSSDASNSVILNDEVIKEVDERKLLSGRRRKKLRKQHLSENGVTGLIPIPLGYKQPQSDLFPFAIKGTVAHLLCRTYSVIGSPHATTVSERSTSRRLATAVSVGDAGLFDDDEPIIDEDHLLVLAEVTDAYVHPSYWDDTKSTFRPLSEDLPPYMTFLGSQTFGYVDG</sequence>
<gene>
    <name evidence="2" type="ORF">ACHAW5_011086</name>
</gene>
<dbReference type="PANTHER" id="PTHR43241">
    <property type="entry name" value="FLAVIN REDUCTASE DOMAIN PROTEIN"/>
    <property type="match status" value="1"/>
</dbReference>
<reference evidence="2 3" key="1">
    <citation type="submission" date="2024-10" db="EMBL/GenBank/DDBJ databases">
        <title>Updated reference genomes for cyclostephanoid diatoms.</title>
        <authorList>
            <person name="Roberts W.R."/>
            <person name="Alverson A.J."/>
        </authorList>
    </citation>
    <scope>NUCLEOTIDE SEQUENCE [LARGE SCALE GENOMIC DNA]</scope>
    <source>
        <strain evidence="2 3">AJA276-08</strain>
    </source>
</reference>
<dbReference type="Proteomes" id="UP001530315">
    <property type="component" value="Unassembled WGS sequence"/>
</dbReference>
<feature type="region of interest" description="Disordered" evidence="1">
    <location>
        <begin position="1"/>
        <end position="44"/>
    </location>
</feature>
<dbReference type="Gene3D" id="2.30.110.10">
    <property type="entry name" value="Electron Transport, Fmn-binding Protein, Chain A"/>
    <property type="match status" value="1"/>
</dbReference>
<dbReference type="InterPro" id="IPR012349">
    <property type="entry name" value="Split_barrel_FMN-bd"/>
</dbReference>
<evidence type="ECO:0000256" key="1">
    <source>
        <dbReference type="SAM" id="MobiDB-lite"/>
    </source>
</evidence>
<organism evidence="2 3">
    <name type="scientific">Stephanodiscus triporus</name>
    <dbReference type="NCBI Taxonomy" id="2934178"/>
    <lineage>
        <taxon>Eukaryota</taxon>
        <taxon>Sar</taxon>
        <taxon>Stramenopiles</taxon>
        <taxon>Ochrophyta</taxon>
        <taxon>Bacillariophyta</taxon>
        <taxon>Coscinodiscophyceae</taxon>
        <taxon>Thalassiosirophycidae</taxon>
        <taxon>Stephanodiscales</taxon>
        <taxon>Stephanodiscaceae</taxon>
        <taxon>Stephanodiscus</taxon>
    </lineage>
</organism>
<dbReference type="EMBL" id="JALLAZ020000199">
    <property type="protein sequence ID" value="KAL3801138.1"/>
    <property type="molecule type" value="Genomic_DNA"/>
</dbReference>
<evidence type="ECO:0000313" key="2">
    <source>
        <dbReference type="EMBL" id="KAL3801138.1"/>
    </source>
</evidence>